<sequence>MTVRCDWAKTSPLMQDYHDYEWGKTTQDDKKLYELLLLESMQAGLSWSTILDKRENFRSAFDQFDYTKVANYNENKIAELLTDPKIIRNRLKIRAAVNNAQMILNMQEKYGSFSTYIWSFVENPIINHWQSMEEIPASTDLSKHISKELKKVGFKFVGPTIVYSFMQAIGMVDDHIETCSFKYENK</sequence>
<keyword evidence="3 10" id="KW-0378">Hydrolase</keyword>
<comment type="function">
    <text evidence="7">Hydrolysis of the deoxyribose N-glycosidic bond to excise 3-methyladenine from the damaged DNA polymer formed by alkylation lesions.</text>
</comment>
<dbReference type="PANTHER" id="PTHR30037">
    <property type="entry name" value="DNA-3-METHYLADENINE GLYCOSYLASE 1"/>
    <property type="match status" value="1"/>
</dbReference>
<dbReference type="NCBIfam" id="TIGR00624">
    <property type="entry name" value="tag"/>
    <property type="match status" value="1"/>
</dbReference>
<proteinExistence type="predicted"/>
<feature type="binding site" evidence="9">
    <location>
        <position position="18"/>
    </location>
    <ligand>
        <name>Zn(2+)</name>
        <dbReference type="ChEBI" id="CHEBI:29105"/>
    </ligand>
</feature>
<organism evidence="10 11">
    <name type="scientific">Tetragenococcus halophilus (strain DSM 20338 / JCM 20259 / NCIMB 9735 / NBRC 12172)</name>
    <name type="common">Pediococcus halophilus</name>
    <dbReference type="NCBI Taxonomy" id="945021"/>
    <lineage>
        <taxon>Bacteria</taxon>
        <taxon>Bacillati</taxon>
        <taxon>Bacillota</taxon>
        <taxon>Bacilli</taxon>
        <taxon>Lactobacillales</taxon>
        <taxon>Enterococcaceae</taxon>
        <taxon>Tetragenococcus</taxon>
    </lineage>
</organism>
<feature type="binding site" evidence="9">
    <location>
        <position position="179"/>
    </location>
    <ligand>
        <name>Zn(2+)</name>
        <dbReference type="ChEBI" id="CHEBI:29105"/>
    </ligand>
</feature>
<dbReference type="PANTHER" id="PTHR30037:SF4">
    <property type="entry name" value="DNA-3-METHYLADENINE GLYCOSYLASE I"/>
    <property type="match status" value="1"/>
</dbReference>
<dbReference type="InterPro" id="IPR005019">
    <property type="entry name" value="Adenine_glyco"/>
</dbReference>
<dbReference type="GO" id="GO:0006284">
    <property type="term" value="P:base-excision repair"/>
    <property type="evidence" value="ECO:0007669"/>
    <property type="project" value="InterPro"/>
</dbReference>
<dbReference type="SUPFAM" id="SSF48150">
    <property type="entry name" value="DNA-glycosylase"/>
    <property type="match status" value="1"/>
</dbReference>
<evidence type="ECO:0000256" key="2">
    <source>
        <dbReference type="ARBA" id="ARBA00022763"/>
    </source>
</evidence>
<evidence type="ECO:0000256" key="5">
    <source>
        <dbReference type="ARBA" id="ARBA00023204"/>
    </source>
</evidence>
<dbReference type="KEGG" id="thl:TEH_14540"/>
<dbReference type="FunFam" id="1.10.340.30:FF:000009">
    <property type="entry name" value="DNA-3-methyladenine glycosylase I"/>
    <property type="match status" value="1"/>
</dbReference>
<gene>
    <name evidence="10" type="primary">tag</name>
    <name evidence="10" type="ordered locus">TEH_14540</name>
</gene>
<evidence type="ECO:0000256" key="6">
    <source>
        <dbReference type="ARBA" id="ARBA00052558"/>
    </source>
</evidence>
<keyword evidence="4 9" id="KW-0862">Zinc</keyword>
<dbReference type="EC" id="3.2.2.20" evidence="8"/>
<dbReference type="GO" id="GO:0008725">
    <property type="term" value="F:DNA-3-methyladenine glycosylase activity"/>
    <property type="evidence" value="ECO:0007669"/>
    <property type="project" value="UniProtKB-EC"/>
</dbReference>
<dbReference type="Pfam" id="PF03352">
    <property type="entry name" value="Adenine_glyco"/>
    <property type="match status" value="1"/>
</dbReference>
<dbReference type="InterPro" id="IPR011257">
    <property type="entry name" value="DNA_glycosylase"/>
</dbReference>
<protein>
    <recommendedName>
        <fullName evidence="8">DNA-3-methyladenine glycosylase I</fullName>
        <ecNumber evidence="8">3.2.2.20</ecNumber>
    </recommendedName>
</protein>
<keyword evidence="1 9" id="KW-0479">Metal-binding</keyword>
<evidence type="ECO:0000256" key="3">
    <source>
        <dbReference type="ARBA" id="ARBA00022801"/>
    </source>
</evidence>
<keyword evidence="5" id="KW-0234">DNA repair</keyword>
<dbReference type="GO" id="GO:0046872">
    <property type="term" value="F:metal ion binding"/>
    <property type="evidence" value="ECO:0007669"/>
    <property type="project" value="UniProtKB-KW"/>
</dbReference>
<keyword evidence="10" id="KW-0326">Glycosidase</keyword>
<dbReference type="EMBL" id="AP012046">
    <property type="protein sequence ID" value="BAK94781.1"/>
    <property type="molecule type" value="Genomic_DNA"/>
</dbReference>
<dbReference type="AlphaFoldDB" id="A0AAN1SHN2"/>
<name>A0AAN1SHN2_TETHN</name>
<evidence type="ECO:0000256" key="8">
    <source>
        <dbReference type="ARBA" id="ARBA00066766"/>
    </source>
</evidence>
<accession>A0AAN1SHN2</accession>
<keyword evidence="2" id="KW-0227">DNA damage</keyword>
<feature type="binding site" evidence="9">
    <location>
        <position position="175"/>
    </location>
    <ligand>
        <name>Zn(2+)</name>
        <dbReference type="ChEBI" id="CHEBI:29105"/>
    </ligand>
</feature>
<evidence type="ECO:0000256" key="9">
    <source>
        <dbReference type="PIRSR" id="PIRSR604597-1"/>
    </source>
</evidence>
<dbReference type="InterPro" id="IPR052891">
    <property type="entry name" value="DNA-3mA_glycosylase"/>
</dbReference>
<dbReference type="Proteomes" id="UP000002663">
    <property type="component" value="Chromosome"/>
</dbReference>
<evidence type="ECO:0000256" key="7">
    <source>
        <dbReference type="ARBA" id="ARBA00057608"/>
    </source>
</evidence>
<feature type="binding site" evidence="9">
    <location>
        <position position="5"/>
    </location>
    <ligand>
        <name>Zn(2+)</name>
        <dbReference type="ChEBI" id="CHEBI:29105"/>
    </ligand>
</feature>
<reference evidence="10 11" key="1">
    <citation type="submission" date="2011-01" db="EMBL/GenBank/DDBJ databases">
        <title>Whole genome sequence of Tetragenococcus halophilus NBRC 12172.</title>
        <authorList>
            <person name="Nakazawa H."/>
            <person name="Omata S."/>
            <person name="Koga C."/>
            <person name="Watanabe Y."/>
            <person name="Katano Y."/>
            <person name="Ito N."/>
            <person name="Tsukatani N."/>
            <person name="Ankai A."/>
            <person name="Oguchi A."/>
            <person name="Fukui S."/>
            <person name="Yashiro I."/>
            <person name="Kamata S."/>
            <person name="Hashimoto Y."/>
            <person name="Yamazaki J."/>
            <person name="Taguchi H."/>
            <person name="Tanaka A."/>
            <person name="Koyama T."/>
            <person name="Ichige A."/>
            <person name="Hanya Y."/>
            <person name="Tanikawa S."/>
            <person name="Yamazaki S."/>
            <person name="Fujita N."/>
        </authorList>
    </citation>
    <scope>NUCLEOTIDE SEQUENCE [LARGE SCALE GENOMIC DNA]</scope>
    <source>
        <strain evidence="11">DSM 20338 / JCM 20259 / NCIMB 9735 / NBRC 12172</strain>
    </source>
</reference>
<evidence type="ECO:0000313" key="11">
    <source>
        <dbReference type="Proteomes" id="UP000002663"/>
    </source>
</evidence>
<evidence type="ECO:0000313" key="10">
    <source>
        <dbReference type="EMBL" id="BAK94781.1"/>
    </source>
</evidence>
<dbReference type="RefSeq" id="WP_014124832.1">
    <property type="nucleotide sequence ID" value="NC_016052.1"/>
</dbReference>
<comment type="catalytic activity">
    <reaction evidence="6">
        <text>Hydrolysis of alkylated DNA, releasing 3-methyladenine.</text>
        <dbReference type="EC" id="3.2.2.20"/>
    </reaction>
</comment>
<evidence type="ECO:0000256" key="4">
    <source>
        <dbReference type="ARBA" id="ARBA00022833"/>
    </source>
</evidence>
<dbReference type="Gene3D" id="1.10.340.30">
    <property type="entry name" value="Hypothetical protein, domain 2"/>
    <property type="match status" value="1"/>
</dbReference>
<dbReference type="InterPro" id="IPR004597">
    <property type="entry name" value="Tag"/>
</dbReference>
<evidence type="ECO:0000256" key="1">
    <source>
        <dbReference type="ARBA" id="ARBA00022723"/>
    </source>
</evidence>